<dbReference type="Proteomes" id="UP000464330">
    <property type="component" value="Chromosome"/>
</dbReference>
<evidence type="ECO:0000313" key="1">
    <source>
        <dbReference type="EMBL" id="QHZ51849.1"/>
    </source>
</evidence>
<accession>A0A6C0QSX8</accession>
<organism evidence="1 2">
    <name type="scientific">Paenibacillus larvae subsp. larvae</name>
    <dbReference type="NCBI Taxonomy" id="147375"/>
    <lineage>
        <taxon>Bacteria</taxon>
        <taxon>Bacillati</taxon>
        <taxon>Bacillota</taxon>
        <taxon>Bacilli</taxon>
        <taxon>Bacillales</taxon>
        <taxon>Paenibacillaceae</taxon>
        <taxon>Paenibacillus</taxon>
    </lineage>
</organism>
<dbReference type="AlphaFoldDB" id="A0A6C0QSX8"/>
<dbReference type="EMBL" id="CP019717">
    <property type="protein sequence ID" value="QHZ51849.1"/>
    <property type="molecule type" value="Genomic_DNA"/>
</dbReference>
<sequence length="55" mass="6303">MNVPKENTTIDDVVEILEGKIQDFQMYLQKIKVDSKDQDYAYKVGQTNGLLLAQL</sequence>
<proteinExistence type="predicted"/>
<evidence type="ECO:0000313" key="2">
    <source>
        <dbReference type="Proteomes" id="UP000464330"/>
    </source>
</evidence>
<gene>
    <name evidence="1" type="ORF">ERICV_02727</name>
</gene>
<dbReference type="RefSeq" id="WP_155116260.1">
    <property type="nucleotide sequence ID" value="NZ_CP019651.1"/>
</dbReference>
<name>A0A6C0QSX8_9BACL</name>
<reference evidence="1 2" key="1">
    <citation type="journal article" date="2020" name="Int. J. Med. Microbiol.">
        <title>Discovery of Paenibacillus larvae ERIC V: Phenotypic and genomic comparison to genotypes ERIC I-IV reveal different inventories of virulence factors which correlate with epidemiological prevalences of American Foulbrood.</title>
        <authorList>
            <person name="Beims H."/>
            <person name="Bunk B."/>
            <person name="Erler S."/>
            <person name="Mohr K.I."/>
            <person name="Sproer C."/>
            <person name="Pradella S."/>
            <person name="Gunther G."/>
            <person name="Rohde M."/>
            <person name="von der Ohe W."/>
            <person name="Steinert M."/>
        </authorList>
    </citation>
    <scope>NUCLEOTIDE SEQUENCE [LARGE SCALE GENOMIC DNA]</scope>
    <source>
        <strain evidence="1">Eric_V</strain>
    </source>
</reference>
<protein>
    <submittedName>
        <fullName evidence="1">Uncharacterized protein</fullName>
    </submittedName>
</protein>